<protein>
    <submittedName>
        <fullName evidence="1">Uncharacterized protein</fullName>
    </submittedName>
</protein>
<name>A0ABS7SQ51_9BURK</name>
<accession>A0ABS7SQ51</accession>
<dbReference type="EMBL" id="JAFBIL020000005">
    <property type="protein sequence ID" value="MBZ2208126.1"/>
    <property type="molecule type" value="Genomic_DNA"/>
</dbReference>
<dbReference type="Proteomes" id="UP000809349">
    <property type="component" value="Unassembled WGS sequence"/>
</dbReference>
<dbReference type="Gene3D" id="1.20.120.520">
    <property type="entry name" value="nmb1532 protein domain like"/>
    <property type="match status" value="1"/>
</dbReference>
<evidence type="ECO:0000313" key="1">
    <source>
        <dbReference type="EMBL" id="MBZ2208126.1"/>
    </source>
</evidence>
<evidence type="ECO:0000313" key="2">
    <source>
        <dbReference type="Proteomes" id="UP000809349"/>
    </source>
</evidence>
<reference evidence="1 2" key="1">
    <citation type="submission" date="2021-01" db="EMBL/GenBank/DDBJ databases">
        <authorList>
            <person name="Ruan W."/>
            <person name="Khan S.A."/>
            <person name="Jeon C.O."/>
        </authorList>
    </citation>
    <scope>NUCLEOTIDE SEQUENCE [LARGE SCALE GENOMIC DNA]</scope>
    <source>
        <strain evidence="1 2">R798</strain>
    </source>
</reference>
<sequence length="207" mass="22623">MLTATYTLVALSVEQASVRVSLQSLQKLLPTNFVNQSALTAGQVSYACDALQRLFHNCHWRKIDIFLIPAIRRATSHANSLLDELDALSDVAGHAIADVVARVNAGPINTAAGVRHFCIGIDTFCDAMLARLDREEHELFALARTMISGEDWFAVANQMLAHDAYRQESRPLRDIAAPAPVLSDMDDALTVGAARAMERRHASWVAG</sequence>
<keyword evidence="2" id="KW-1185">Reference proteome</keyword>
<reference evidence="1 2" key="2">
    <citation type="submission" date="2021-08" db="EMBL/GenBank/DDBJ databases">
        <title>Massilia sp. R798.</title>
        <authorList>
            <person name="Baek J.H."/>
            <person name="Jung H.S."/>
            <person name="Kim K.R."/>
            <person name="Jeon C.O."/>
        </authorList>
    </citation>
    <scope>NUCLEOTIDE SEQUENCE [LARGE SCALE GENOMIC DNA]</scope>
    <source>
        <strain evidence="1 2">R798</strain>
    </source>
</reference>
<comment type="caution">
    <text evidence="1">The sequence shown here is derived from an EMBL/GenBank/DDBJ whole genome shotgun (WGS) entry which is preliminary data.</text>
</comment>
<gene>
    <name evidence="1" type="ORF">I4X03_012720</name>
</gene>
<dbReference type="RefSeq" id="WP_223468620.1">
    <property type="nucleotide sequence ID" value="NZ_JAFBIL020000005.1"/>
</dbReference>
<organism evidence="1 2">
    <name type="scientific">Massilia soli</name>
    <dbReference type="NCBI Taxonomy" id="2792854"/>
    <lineage>
        <taxon>Bacteria</taxon>
        <taxon>Pseudomonadati</taxon>
        <taxon>Pseudomonadota</taxon>
        <taxon>Betaproteobacteria</taxon>
        <taxon>Burkholderiales</taxon>
        <taxon>Oxalobacteraceae</taxon>
        <taxon>Telluria group</taxon>
        <taxon>Massilia</taxon>
    </lineage>
</organism>
<proteinExistence type="predicted"/>